<reference evidence="2" key="1">
    <citation type="journal article" date="2019" name="Sci. Rep.">
        <title>Draft genome of Tanacetum cinerariifolium, the natural source of mosquito coil.</title>
        <authorList>
            <person name="Yamashiro T."/>
            <person name="Shiraishi A."/>
            <person name="Satake H."/>
            <person name="Nakayama K."/>
        </authorList>
    </citation>
    <scope>NUCLEOTIDE SEQUENCE</scope>
</reference>
<feature type="region of interest" description="Disordered" evidence="1">
    <location>
        <begin position="185"/>
        <end position="205"/>
    </location>
</feature>
<organism evidence="2">
    <name type="scientific">Tanacetum cinerariifolium</name>
    <name type="common">Dalmatian daisy</name>
    <name type="synonym">Chrysanthemum cinerariifolium</name>
    <dbReference type="NCBI Taxonomy" id="118510"/>
    <lineage>
        <taxon>Eukaryota</taxon>
        <taxon>Viridiplantae</taxon>
        <taxon>Streptophyta</taxon>
        <taxon>Embryophyta</taxon>
        <taxon>Tracheophyta</taxon>
        <taxon>Spermatophyta</taxon>
        <taxon>Magnoliopsida</taxon>
        <taxon>eudicotyledons</taxon>
        <taxon>Gunneridae</taxon>
        <taxon>Pentapetalae</taxon>
        <taxon>asterids</taxon>
        <taxon>campanulids</taxon>
        <taxon>Asterales</taxon>
        <taxon>Asteraceae</taxon>
        <taxon>Asteroideae</taxon>
        <taxon>Anthemideae</taxon>
        <taxon>Anthemidinae</taxon>
        <taxon>Tanacetum</taxon>
    </lineage>
</organism>
<comment type="caution">
    <text evidence="2">The sequence shown here is derived from an EMBL/GenBank/DDBJ whole genome shotgun (WGS) entry which is preliminary data.</text>
</comment>
<dbReference type="AlphaFoldDB" id="A0A699L2I1"/>
<feature type="compositionally biased region" description="Polar residues" evidence="1">
    <location>
        <begin position="222"/>
        <end position="257"/>
    </location>
</feature>
<protein>
    <submittedName>
        <fullName evidence="2">Uncharacterized protein</fullName>
    </submittedName>
</protein>
<sequence>MQKWKNDVKARTTLLLSLPDEHQMRFSKYKTTQELWAVILKTFDGNEATKKTKKNLLKLQYGNFKAEGSETLEQMFNRLQVIIGQLHFMDIEVEQDDLNQKFFTRLAQVESRLVEHKDREIKYCEKIKGLEFRTESNNEFIEIRKKELETLNKENEGVDRKLASFLTALKDLDNLIESQRSDKNKEGLGYSVVPPPPGQIYSSPKKDISWTGLIKFADDTVTDYSRPSPTMKSTSGDDQNINSSVPETDPSPSTITSKPFIKFVKPNDSPSKSKTGKTETPKKPLVKYVEQYIKPNKKPNVRGNQRN</sequence>
<dbReference type="Pfam" id="PF14223">
    <property type="entry name" value="Retrotran_gag_2"/>
    <property type="match status" value="1"/>
</dbReference>
<feature type="region of interest" description="Disordered" evidence="1">
    <location>
        <begin position="221"/>
        <end position="307"/>
    </location>
</feature>
<dbReference type="EMBL" id="BKCJ010581319">
    <property type="protein sequence ID" value="GFB23268.1"/>
    <property type="molecule type" value="Genomic_DNA"/>
</dbReference>
<name>A0A699L2I1_TANCI</name>
<evidence type="ECO:0000256" key="1">
    <source>
        <dbReference type="SAM" id="MobiDB-lite"/>
    </source>
</evidence>
<proteinExistence type="predicted"/>
<evidence type="ECO:0000313" key="2">
    <source>
        <dbReference type="EMBL" id="GFB23268.1"/>
    </source>
</evidence>
<accession>A0A699L2I1</accession>
<gene>
    <name evidence="2" type="ORF">Tci_695239</name>
</gene>